<dbReference type="SUPFAM" id="SSF46894">
    <property type="entry name" value="C-terminal effector domain of the bipartite response regulators"/>
    <property type="match status" value="1"/>
</dbReference>
<accession>A0A3D8Y4U8</accession>
<dbReference type="InterPro" id="IPR001867">
    <property type="entry name" value="OmpR/PhoB-type_DNA-bd"/>
</dbReference>
<dbReference type="GO" id="GO:0005829">
    <property type="term" value="C:cytosol"/>
    <property type="evidence" value="ECO:0007669"/>
    <property type="project" value="TreeGrafter"/>
</dbReference>
<feature type="domain" description="OmpR/PhoB-type" evidence="7">
    <location>
        <begin position="132"/>
        <end position="229"/>
    </location>
</feature>
<dbReference type="InterPro" id="IPR001789">
    <property type="entry name" value="Sig_transdc_resp-reg_receiver"/>
</dbReference>
<dbReference type="AlphaFoldDB" id="A0A3D8Y4U8"/>
<gene>
    <name evidence="8" type="ORF">DSL64_23895</name>
</gene>
<reference evidence="8 9" key="1">
    <citation type="submission" date="2018-07" db="EMBL/GenBank/DDBJ databases">
        <title>Dyadobacter roseus sp. nov., isolated from rose rhizosphere soil.</title>
        <authorList>
            <person name="Chen L."/>
        </authorList>
    </citation>
    <scope>NUCLEOTIDE SEQUENCE [LARGE SCALE GENOMIC DNA]</scope>
    <source>
        <strain evidence="8 9">RS19</strain>
    </source>
</reference>
<dbReference type="PANTHER" id="PTHR48111">
    <property type="entry name" value="REGULATOR OF RPOS"/>
    <property type="match status" value="1"/>
</dbReference>
<dbReference type="SMART" id="SM00862">
    <property type="entry name" value="Trans_reg_C"/>
    <property type="match status" value="1"/>
</dbReference>
<dbReference type="GO" id="GO:0000976">
    <property type="term" value="F:transcription cis-regulatory region binding"/>
    <property type="evidence" value="ECO:0007669"/>
    <property type="project" value="TreeGrafter"/>
</dbReference>
<dbReference type="CDD" id="cd17574">
    <property type="entry name" value="REC_OmpR"/>
    <property type="match status" value="1"/>
</dbReference>
<dbReference type="Proteomes" id="UP000256373">
    <property type="component" value="Unassembled WGS sequence"/>
</dbReference>
<dbReference type="Gene3D" id="3.40.50.2300">
    <property type="match status" value="1"/>
</dbReference>
<keyword evidence="3 5" id="KW-0238">DNA-binding</keyword>
<comment type="caution">
    <text evidence="8">The sequence shown here is derived from an EMBL/GenBank/DDBJ whole genome shotgun (WGS) entry which is preliminary data.</text>
</comment>
<dbReference type="RefSeq" id="WP_115833476.1">
    <property type="nucleotide sequence ID" value="NZ_QNUL01000028.1"/>
</dbReference>
<feature type="modified residue" description="4-aspartylphosphate" evidence="4">
    <location>
        <position position="54"/>
    </location>
</feature>
<protein>
    <submittedName>
        <fullName evidence="8">DNA-binding response regulator</fullName>
    </submittedName>
</protein>
<feature type="DNA-binding region" description="OmpR/PhoB-type" evidence="5">
    <location>
        <begin position="132"/>
        <end position="229"/>
    </location>
</feature>
<keyword evidence="2" id="KW-0902">Two-component regulatory system</keyword>
<dbReference type="PANTHER" id="PTHR48111:SF40">
    <property type="entry name" value="PHOSPHATE REGULON TRANSCRIPTIONAL REGULATORY PROTEIN PHOB"/>
    <property type="match status" value="1"/>
</dbReference>
<name>A0A3D8Y4U8_9BACT</name>
<sequence length="229" mass="26229">MKAARILLVEDELALGEIIRDTLETQNFEVIHISDGLMAYETYIEVKPDLVILDVMLPLLNGLQIAHAIRTKDIYIPILFLTAKSTTEDLLAGFRAGGNDYIKKPFDFDELIVRIEALLNRNLVQKIGVAETELVSIGLFEYDMKRNKLTLGERVIQLSAREGEVLATLFEHQLQMLPRKSLLLKVWKNDDFFSSRSLDVYISKLRSHLRKDPSVKIINHRGFGYRLVC</sequence>
<dbReference type="Gene3D" id="1.10.10.10">
    <property type="entry name" value="Winged helix-like DNA-binding domain superfamily/Winged helix DNA-binding domain"/>
    <property type="match status" value="1"/>
</dbReference>
<dbReference type="InterPro" id="IPR039420">
    <property type="entry name" value="WalR-like"/>
</dbReference>
<dbReference type="GO" id="GO:0000156">
    <property type="term" value="F:phosphorelay response regulator activity"/>
    <property type="evidence" value="ECO:0007669"/>
    <property type="project" value="TreeGrafter"/>
</dbReference>
<dbReference type="PROSITE" id="PS51755">
    <property type="entry name" value="OMPR_PHOB"/>
    <property type="match status" value="1"/>
</dbReference>
<dbReference type="OrthoDB" id="5343479at2"/>
<evidence type="ECO:0000256" key="4">
    <source>
        <dbReference type="PROSITE-ProRule" id="PRU00169"/>
    </source>
</evidence>
<dbReference type="CDD" id="cd00383">
    <property type="entry name" value="trans_reg_C"/>
    <property type="match status" value="1"/>
</dbReference>
<evidence type="ECO:0000256" key="3">
    <source>
        <dbReference type="ARBA" id="ARBA00023125"/>
    </source>
</evidence>
<evidence type="ECO:0000259" key="7">
    <source>
        <dbReference type="PROSITE" id="PS51755"/>
    </source>
</evidence>
<dbReference type="Pfam" id="PF00072">
    <property type="entry name" value="Response_reg"/>
    <property type="match status" value="1"/>
</dbReference>
<dbReference type="InterPro" id="IPR011006">
    <property type="entry name" value="CheY-like_superfamily"/>
</dbReference>
<dbReference type="InterPro" id="IPR036388">
    <property type="entry name" value="WH-like_DNA-bd_sf"/>
</dbReference>
<evidence type="ECO:0000256" key="2">
    <source>
        <dbReference type="ARBA" id="ARBA00023012"/>
    </source>
</evidence>
<dbReference type="EMBL" id="QNUL01000028">
    <property type="protein sequence ID" value="REA57399.1"/>
    <property type="molecule type" value="Genomic_DNA"/>
</dbReference>
<dbReference type="Pfam" id="PF00486">
    <property type="entry name" value="Trans_reg_C"/>
    <property type="match status" value="1"/>
</dbReference>
<feature type="domain" description="Response regulatory" evidence="6">
    <location>
        <begin position="5"/>
        <end position="119"/>
    </location>
</feature>
<dbReference type="Gene3D" id="6.10.250.690">
    <property type="match status" value="1"/>
</dbReference>
<evidence type="ECO:0000256" key="5">
    <source>
        <dbReference type="PROSITE-ProRule" id="PRU01091"/>
    </source>
</evidence>
<proteinExistence type="predicted"/>
<evidence type="ECO:0000256" key="1">
    <source>
        <dbReference type="ARBA" id="ARBA00022553"/>
    </source>
</evidence>
<dbReference type="InterPro" id="IPR016032">
    <property type="entry name" value="Sig_transdc_resp-reg_C-effctor"/>
</dbReference>
<dbReference type="GO" id="GO:0006355">
    <property type="term" value="P:regulation of DNA-templated transcription"/>
    <property type="evidence" value="ECO:0007669"/>
    <property type="project" value="InterPro"/>
</dbReference>
<dbReference type="SMART" id="SM00448">
    <property type="entry name" value="REC"/>
    <property type="match status" value="1"/>
</dbReference>
<evidence type="ECO:0000313" key="8">
    <source>
        <dbReference type="EMBL" id="REA57399.1"/>
    </source>
</evidence>
<keyword evidence="1 4" id="KW-0597">Phosphoprotein</keyword>
<evidence type="ECO:0000259" key="6">
    <source>
        <dbReference type="PROSITE" id="PS50110"/>
    </source>
</evidence>
<dbReference type="SUPFAM" id="SSF52172">
    <property type="entry name" value="CheY-like"/>
    <property type="match status" value="1"/>
</dbReference>
<organism evidence="8 9">
    <name type="scientific">Dyadobacter luteus</name>
    <dbReference type="NCBI Taxonomy" id="2259619"/>
    <lineage>
        <taxon>Bacteria</taxon>
        <taxon>Pseudomonadati</taxon>
        <taxon>Bacteroidota</taxon>
        <taxon>Cytophagia</taxon>
        <taxon>Cytophagales</taxon>
        <taxon>Spirosomataceae</taxon>
        <taxon>Dyadobacter</taxon>
    </lineage>
</organism>
<dbReference type="GO" id="GO:0032993">
    <property type="term" value="C:protein-DNA complex"/>
    <property type="evidence" value="ECO:0007669"/>
    <property type="project" value="TreeGrafter"/>
</dbReference>
<evidence type="ECO:0000313" key="9">
    <source>
        <dbReference type="Proteomes" id="UP000256373"/>
    </source>
</evidence>
<keyword evidence="9" id="KW-1185">Reference proteome</keyword>
<dbReference type="PROSITE" id="PS50110">
    <property type="entry name" value="RESPONSE_REGULATORY"/>
    <property type="match status" value="1"/>
</dbReference>